<feature type="chain" id="PRO_5032696143" evidence="1">
    <location>
        <begin position="17"/>
        <end position="104"/>
    </location>
</feature>
<dbReference type="AlphaFoldDB" id="A0A815V2R3"/>
<accession>A0A815V2R3</accession>
<gene>
    <name evidence="2" type="ORF">XAT740_LOCUS41066</name>
</gene>
<dbReference type="Proteomes" id="UP000663828">
    <property type="component" value="Unassembled WGS sequence"/>
</dbReference>
<name>A0A815V2R3_ADIRI</name>
<evidence type="ECO:0000313" key="2">
    <source>
        <dbReference type="EMBL" id="CAF1525319.1"/>
    </source>
</evidence>
<reference evidence="2" key="1">
    <citation type="submission" date="2021-02" db="EMBL/GenBank/DDBJ databases">
        <authorList>
            <person name="Nowell W R."/>
        </authorList>
    </citation>
    <scope>NUCLEOTIDE SEQUENCE</scope>
</reference>
<sequence length="104" mass="12087">MNIFLNLLYFFYSVECIINLTDIGYRGISITWRRLKSNDFNQISMELLVTLALSDKSSDLCDYYHSKSIPIESYLGLQCLNSSDQCQSWSFQLSNMECYSKLHG</sequence>
<dbReference type="EMBL" id="CAJNOR010004753">
    <property type="protein sequence ID" value="CAF1525319.1"/>
    <property type="molecule type" value="Genomic_DNA"/>
</dbReference>
<organism evidence="2 3">
    <name type="scientific">Adineta ricciae</name>
    <name type="common">Rotifer</name>
    <dbReference type="NCBI Taxonomy" id="249248"/>
    <lineage>
        <taxon>Eukaryota</taxon>
        <taxon>Metazoa</taxon>
        <taxon>Spiralia</taxon>
        <taxon>Gnathifera</taxon>
        <taxon>Rotifera</taxon>
        <taxon>Eurotatoria</taxon>
        <taxon>Bdelloidea</taxon>
        <taxon>Adinetida</taxon>
        <taxon>Adinetidae</taxon>
        <taxon>Adineta</taxon>
    </lineage>
</organism>
<protein>
    <submittedName>
        <fullName evidence="2">Uncharacterized protein</fullName>
    </submittedName>
</protein>
<evidence type="ECO:0000313" key="3">
    <source>
        <dbReference type="Proteomes" id="UP000663828"/>
    </source>
</evidence>
<comment type="caution">
    <text evidence="2">The sequence shown here is derived from an EMBL/GenBank/DDBJ whole genome shotgun (WGS) entry which is preliminary data.</text>
</comment>
<keyword evidence="3" id="KW-1185">Reference proteome</keyword>
<keyword evidence="1" id="KW-0732">Signal</keyword>
<feature type="signal peptide" evidence="1">
    <location>
        <begin position="1"/>
        <end position="16"/>
    </location>
</feature>
<proteinExistence type="predicted"/>
<evidence type="ECO:0000256" key="1">
    <source>
        <dbReference type="SAM" id="SignalP"/>
    </source>
</evidence>